<proteinExistence type="inferred from homology"/>
<keyword evidence="9" id="KW-0206">Cytoskeleton</keyword>
<evidence type="ECO:0000256" key="11">
    <source>
        <dbReference type="SAM" id="MobiDB-lite"/>
    </source>
</evidence>
<evidence type="ECO:0000256" key="2">
    <source>
        <dbReference type="ARBA" id="ARBA00004120"/>
    </source>
</evidence>
<name>A0ABM1BDT4_LIMPO</name>
<keyword evidence="12" id="KW-1185">Reference proteome</keyword>
<dbReference type="InterPro" id="IPR029412">
    <property type="entry name" value="CEP19"/>
</dbReference>
<keyword evidence="10" id="KW-0966">Cell projection</keyword>
<evidence type="ECO:0000256" key="1">
    <source>
        <dbReference type="ARBA" id="ARBA00004114"/>
    </source>
</evidence>
<dbReference type="Proteomes" id="UP000694941">
    <property type="component" value="Unplaced"/>
</dbReference>
<evidence type="ECO:0000256" key="10">
    <source>
        <dbReference type="ARBA" id="ARBA00023273"/>
    </source>
</evidence>
<evidence type="ECO:0000256" key="5">
    <source>
        <dbReference type="ARBA" id="ARBA00022015"/>
    </source>
</evidence>
<feature type="region of interest" description="Disordered" evidence="11">
    <location>
        <begin position="148"/>
        <end position="170"/>
    </location>
</feature>
<dbReference type="RefSeq" id="XP_013779953.1">
    <property type="nucleotide sequence ID" value="XM_013924499.2"/>
</dbReference>
<evidence type="ECO:0000256" key="3">
    <source>
        <dbReference type="ARBA" id="ARBA00004186"/>
    </source>
</evidence>
<dbReference type="PANTHER" id="PTHR31539:SF1">
    <property type="entry name" value="CENTROSOMAL PROTEIN OF 19 KDA"/>
    <property type="match status" value="1"/>
</dbReference>
<dbReference type="GeneID" id="106464359"/>
<protein>
    <recommendedName>
        <fullName evidence="5">Centrosomal protein of 19 kDa</fullName>
    </recommendedName>
</protein>
<gene>
    <name evidence="13" type="primary">LOC106464359</name>
</gene>
<comment type="similarity">
    <text evidence="4">Belongs to the CEP19 family.</text>
</comment>
<evidence type="ECO:0000256" key="8">
    <source>
        <dbReference type="ARBA" id="ARBA00023069"/>
    </source>
</evidence>
<keyword evidence="6" id="KW-0963">Cytoplasm</keyword>
<evidence type="ECO:0000313" key="12">
    <source>
        <dbReference type="Proteomes" id="UP000694941"/>
    </source>
</evidence>
<dbReference type="Pfam" id="PF14933">
    <property type="entry name" value="CEP19"/>
    <property type="match status" value="1"/>
</dbReference>
<keyword evidence="7" id="KW-0970">Cilium biogenesis/degradation</keyword>
<evidence type="ECO:0000313" key="13">
    <source>
        <dbReference type="RefSeq" id="XP_013779953.1"/>
    </source>
</evidence>
<evidence type="ECO:0000256" key="6">
    <source>
        <dbReference type="ARBA" id="ARBA00022490"/>
    </source>
</evidence>
<keyword evidence="8" id="KW-0969">Cilium</keyword>
<evidence type="ECO:0000256" key="4">
    <source>
        <dbReference type="ARBA" id="ARBA00009371"/>
    </source>
</evidence>
<comment type="subcellular location">
    <subcellularLocation>
        <location evidence="2">Cytoplasm</location>
        <location evidence="2">Cytoskeleton</location>
        <location evidence="2">Cilium basal body</location>
    </subcellularLocation>
    <subcellularLocation>
        <location evidence="1">Cytoplasm</location>
        <location evidence="1">Cytoskeleton</location>
        <location evidence="1">Microtubule organizing center</location>
        <location evidence="1">Centrosome</location>
        <location evidence="1">Centriole</location>
    </subcellularLocation>
    <subcellularLocation>
        <location evidence="3">Cytoplasm</location>
        <location evidence="3">Cytoskeleton</location>
        <location evidence="3">Spindle</location>
    </subcellularLocation>
</comment>
<evidence type="ECO:0000256" key="7">
    <source>
        <dbReference type="ARBA" id="ARBA00022794"/>
    </source>
</evidence>
<accession>A0ABM1BDT4</accession>
<reference evidence="13" key="1">
    <citation type="submission" date="2025-08" db="UniProtKB">
        <authorList>
            <consortium name="RefSeq"/>
        </authorList>
    </citation>
    <scope>IDENTIFICATION</scope>
    <source>
        <tissue evidence="13">Muscle</tissue>
    </source>
</reference>
<evidence type="ECO:0000256" key="9">
    <source>
        <dbReference type="ARBA" id="ARBA00023212"/>
    </source>
</evidence>
<dbReference type="PANTHER" id="PTHR31539">
    <property type="entry name" value="CENTROSOMAL PROTEIN OF 19K CEP19"/>
    <property type="match status" value="1"/>
</dbReference>
<sequence length="170" mass="19747">MSTESESVKYIAKKLGVRFKSPALVLVYEDLTTKKLHRRTMPVRGMFKNSSASRLAADIKDRHKDFLESVPAVRIEKLLRIIQENMKGNVLDLSLNVVETEFSVNPEEDLNKLDDESLKRKKEIMDQTFEMNRKKPGDTDYQYDIQVDFDQDPGPVETSEWDLDDNDDEF</sequence>
<feature type="compositionally biased region" description="Acidic residues" evidence="11">
    <location>
        <begin position="159"/>
        <end position="170"/>
    </location>
</feature>
<organism evidence="12 13">
    <name type="scientific">Limulus polyphemus</name>
    <name type="common">Atlantic horseshoe crab</name>
    <dbReference type="NCBI Taxonomy" id="6850"/>
    <lineage>
        <taxon>Eukaryota</taxon>
        <taxon>Metazoa</taxon>
        <taxon>Ecdysozoa</taxon>
        <taxon>Arthropoda</taxon>
        <taxon>Chelicerata</taxon>
        <taxon>Merostomata</taxon>
        <taxon>Xiphosura</taxon>
        <taxon>Limulidae</taxon>
        <taxon>Limulus</taxon>
    </lineage>
</organism>